<proteinExistence type="predicted"/>
<feature type="compositionally biased region" description="Basic residues" evidence="1">
    <location>
        <begin position="158"/>
        <end position="174"/>
    </location>
</feature>
<feature type="compositionally biased region" description="Basic residues" evidence="1">
    <location>
        <begin position="200"/>
        <end position="214"/>
    </location>
</feature>
<reference evidence="2" key="2">
    <citation type="submission" date="2013-04" db="UniProtKB">
        <authorList>
            <consortium name="EnsemblPlants"/>
        </authorList>
    </citation>
    <scope>IDENTIFICATION</scope>
</reference>
<dbReference type="Gramene" id="OB12G26720.1">
    <property type="protein sequence ID" value="OB12G26720.1"/>
    <property type="gene ID" value="OB12G26720"/>
</dbReference>
<accession>J3NFB4</accession>
<protein>
    <submittedName>
        <fullName evidence="2">Uncharacterized protein</fullName>
    </submittedName>
</protein>
<dbReference type="EnsemblPlants" id="OB12G26720.1">
    <property type="protein sequence ID" value="OB12G26720.1"/>
    <property type="gene ID" value="OB12G26720"/>
</dbReference>
<name>J3NFB4_ORYBR</name>
<sequence length="268" mass="29779">MDLGHRQPRDRLRAGAGRDEALHPPLPDAVPRQRLVGAILVLGEAGVGAHHRAVRLLGVRQVHAAVEMAGGGAGTSQLERDAVPHLGVALAVVQQQQLPLHGGGVHARAVREVGRRRQGGPRLLRPRPRLRALIPRLQLTYQVQHHRRAVHAGERPPRSRLPHHRRRRQHRGPRRLPAAGLLGVPGGHQEPDARLLRLVPQRRRRQGRRRHRLVHQPLPHAQPRRLHPHQAPVIPTPLLTTNSSSSSLSPHTSCRPRGVLHVHVMSII</sequence>
<evidence type="ECO:0000313" key="2">
    <source>
        <dbReference type="EnsemblPlants" id="OB12G26720.1"/>
    </source>
</evidence>
<dbReference type="AlphaFoldDB" id="J3NFB4"/>
<feature type="compositionally biased region" description="Basic and acidic residues" evidence="1">
    <location>
        <begin position="1"/>
        <end position="22"/>
    </location>
</feature>
<reference evidence="2" key="1">
    <citation type="journal article" date="2013" name="Nat. Commun.">
        <title>Whole-genome sequencing of Oryza brachyantha reveals mechanisms underlying Oryza genome evolution.</title>
        <authorList>
            <person name="Chen J."/>
            <person name="Huang Q."/>
            <person name="Gao D."/>
            <person name="Wang J."/>
            <person name="Lang Y."/>
            <person name="Liu T."/>
            <person name="Li B."/>
            <person name="Bai Z."/>
            <person name="Luis Goicoechea J."/>
            <person name="Liang C."/>
            <person name="Chen C."/>
            <person name="Zhang W."/>
            <person name="Sun S."/>
            <person name="Liao Y."/>
            <person name="Zhang X."/>
            <person name="Yang L."/>
            <person name="Song C."/>
            <person name="Wang M."/>
            <person name="Shi J."/>
            <person name="Liu G."/>
            <person name="Liu J."/>
            <person name="Zhou H."/>
            <person name="Zhou W."/>
            <person name="Yu Q."/>
            <person name="An N."/>
            <person name="Chen Y."/>
            <person name="Cai Q."/>
            <person name="Wang B."/>
            <person name="Liu B."/>
            <person name="Min J."/>
            <person name="Huang Y."/>
            <person name="Wu H."/>
            <person name="Li Z."/>
            <person name="Zhang Y."/>
            <person name="Yin Y."/>
            <person name="Song W."/>
            <person name="Jiang J."/>
            <person name="Jackson S.A."/>
            <person name="Wing R.A."/>
            <person name="Wang J."/>
            <person name="Chen M."/>
        </authorList>
    </citation>
    <scope>NUCLEOTIDE SEQUENCE [LARGE SCALE GENOMIC DNA]</scope>
    <source>
        <strain evidence="2">cv. IRGC 101232</strain>
    </source>
</reference>
<dbReference type="HOGENOM" id="CLU_1039653_0_0_1"/>
<keyword evidence="3" id="KW-1185">Reference proteome</keyword>
<dbReference type="Proteomes" id="UP000006038">
    <property type="component" value="Chromosome 12"/>
</dbReference>
<feature type="region of interest" description="Disordered" evidence="1">
    <location>
        <begin position="145"/>
        <end position="254"/>
    </location>
</feature>
<organism evidence="2">
    <name type="scientific">Oryza brachyantha</name>
    <name type="common">malo sina</name>
    <dbReference type="NCBI Taxonomy" id="4533"/>
    <lineage>
        <taxon>Eukaryota</taxon>
        <taxon>Viridiplantae</taxon>
        <taxon>Streptophyta</taxon>
        <taxon>Embryophyta</taxon>
        <taxon>Tracheophyta</taxon>
        <taxon>Spermatophyta</taxon>
        <taxon>Magnoliopsida</taxon>
        <taxon>Liliopsida</taxon>
        <taxon>Poales</taxon>
        <taxon>Poaceae</taxon>
        <taxon>BOP clade</taxon>
        <taxon>Oryzoideae</taxon>
        <taxon>Oryzeae</taxon>
        <taxon>Oryzinae</taxon>
        <taxon>Oryza</taxon>
    </lineage>
</organism>
<evidence type="ECO:0000256" key="1">
    <source>
        <dbReference type="SAM" id="MobiDB-lite"/>
    </source>
</evidence>
<feature type="compositionally biased region" description="Low complexity" evidence="1">
    <location>
        <begin position="236"/>
        <end position="253"/>
    </location>
</feature>
<evidence type="ECO:0000313" key="3">
    <source>
        <dbReference type="Proteomes" id="UP000006038"/>
    </source>
</evidence>
<feature type="region of interest" description="Disordered" evidence="1">
    <location>
        <begin position="1"/>
        <end position="27"/>
    </location>
</feature>